<proteinExistence type="predicted"/>
<reference evidence="1" key="1">
    <citation type="submission" date="2020-04" db="EMBL/GenBank/DDBJ databases">
        <authorList>
            <person name="Chiriac C."/>
            <person name="Salcher M."/>
            <person name="Ghai R."/>
            <person name="Kavagutti S V."/>
        </authorList>
    </citation>
    <scope>NUCLEOTIDE SEQUENCE</scope>
</reference>
<gene>
    <name evidence="1" type="ORF">UFOVP353_23</name>
</gene>
<accession>A0A6J5M2J4</accession>
<organism evidence="1">
    <name type="scientific">uncultured Caudovirales phage</name>
    <dbReference type="NCBI Taxonomy" id="2100421"/>
    <lineage>
        <taxon>Viruses</taxon>
        <taxon>Duplodnaviria</taxon>
        <taxon>Heunggongvirae</taxon>
        <taxon>Uroviricota</taxon>
        <taxon>Caudoviricetes</taxon>
        <taxon>Peduoviridae</taxon>
        <taxon>Maltschvirus</taxon>
        <taxon>Maltschvirus maltsch</taxon>
    </lineage>
</organism>
<dbReference type="EMBL" id="LR796367">
    <property type="protein sequence ID" value="CAB4139763.1"/>
    <property type="molecule type" value="Genomic_DNA"/>
</dbReference>
<protein>
    <submittedName>
        <fullName evidence="1">Uncharacterized protein</fullName>
    </submittedName>
</protein>
<evidence type="ECO:0000313" key="1">
    <source>
        <dbReference type="EMBL" id="CAB4139763.1"/>
    </source>
</evidence>
<name>A0A6J5M2J4_9CAUD</name>
<sequence>MTTEYIKAHDELTQWLAAYRHLLDERDIDGLDDVFSSLRGGHQSKIDDLIFDGTIPVSKGEYHDERLTVSSQI</sequence>